<dbReference type="AlphaFoldDB" id="A0A165QI40"/>
<dbReference type="InParanoid" id="A0A165QI40"/>
<organism evidence="2 3">
    <name type="scientific">Neolentinus lepideus HHB14362 ss-1</name>
    <dbReference type="NCBI Taxonomy" id="1314782"/>
    <lineage>
        <taxon>Eukaryota</taxon>
        <taxon>Fungi</taxon>
        <taxon>Dikarya</taxon>
        <taxon>Basidiomycota</taxon>
        <taxon>Agaricomycotina</taxon>
        <taxon>Agaricomycetes</taxon>
        <taxon>Gloeophyllales</taxon>
        <taxon>Gloeophyllaceae</taxon>
        <taxon>Neolentinus</taxon>
    </lineage>
</organism>
<gene>
    <name evidence="2" type="ORF">NEOLEDRAFT_647860</name>
</gene>
<keyword evidence="3" id="KW-1185">Reference proteome</keyword>
<sequence length="217" mass="24591">MGASLGLFVSGHGGSRRGRFGKQHEAPWGQGVPRNRRMGRVVRYSAAERSRGIHRDLESYEWKDLEYMFNPNLGLRTVSSHRIPVLAEDYLRLDHSRLLLPRAQHTFLRIPGLMRLLVHLGQQTRCIRRPDRLCHDRLTADVGSGHGALKHRETRDGPVVGEFRINIVTAIRLTSAGWMTAKKQGFETPSSRTSRVIGPVTGTPWTSFDLTIHAWNE</sequence>
<name>A0A165QI40_9AGAM</name>
<evidence type="ECO:0000313" key="2">
    <source>
        <dbReference type="EMBL" id="KZT22461.1"/>
    </source>
</evidence>
<evidence type="ECO:0000256" key="1">
    <source>
        <dbReference type="SAM" id="MobiDB-lite"/>
    </source>
</evidence>
<reference evidence="2 3" key="1">
    <citation type="journal article" date="2016" name="Mol. Biol. Evol.">
        <title>Comparative Genomics of Early-Diverging Mushroom-Forming Fungi Provides Insights into the Origins of Lignocellulose Decay Capabilities.</title>
        <authorList>
            <person name="Nagy L.G."/>
            <person name="Riley R."/>
            <person name="Tritt A."/>
            <person name="Adam C."/>
            <person name="Daum C."/>
            <person name="Floudas D."/>
            <person name="Sun H."/>
            <person name="Yadav J.S."/>
            <person name="Pangilinan J."/>
            <person name="Larsson K.H."/>
            <person name="Matsuura K."/>
            <person name="Barry K."/>
            <person name="Labutti K."/>
            <person name="Kuo R."/>
            <person name="Ohm R.A."/>
            <person name="Bhattacharya S.S."/>
            <person name="Shirouzu T."/>
            <person name="Yoshinaga Y."/>
            <person name="Martin F.M."/>
            <person name="Grigoriev I.V."/>
            <person name="Hibbett D.S."/>
        </authorList>
    </citation>
    <scope>NUCLEOTIDE SEQUENCE [LARGE SCALE GENOMIC DNA]</scope>
    <source>
        <strain evidence="2 3">HHB14362 ss-1</strain>
    </source>
</reference>
<accession>A0A165QI40</accession>
<proteinExistence type="predicted"/>
<dbReference type="EMBL" id="KV425595">
    <property type="protein sequence ID" value="KZT22461.1"/>
    <property type="molecule type" value="Genomic_DNA"/>
</dbReference>
<dbReference type="Proteomes" id="UP000076761">
    <property type="component" value="Unassembled WGS sequence"/>
</dbReference>
<evidence type="ECO:0000313" key="3">
    <source>
        <dbReference type="Proteomes" id="UP000076761"/>
    </source>
</evidence>
<feature type="region of interest" description="Disordered" evidence="1">
    <location>
        <begin position="1"/>
        <end position="32"/>
    </location>
</feature>
<protein>
    <submittedName>
        <fullName evidence="2">Uncharacterized protein</fullName>
    </submittedName>
</protein>